<feature type="transmembrane region" description="Helical" evidence="1">
    <location>
        <begin position="54"/>
        <end position="78"/>
    </location>
</feature>
<dbReference type="STRING" id="996166.SAMN05192554_1422"/>
<gene>
    <name evidence="2" type="ORF">SAMN05192554_1422</name>
</gene>
<evidence type="ECO:0000313" key="2">
    <source>
        <dbReference type="EMBL" id="SDN45821.1"/>
    </source>
</evidence>
<keyword evidence="1" id="KW-0812">Transmembrane</keyword>
<organism evidence="2 3">
    <name type="scientific">Haloarchaeobius iranensis</name>
    <dbReference type="NCBI Taxonomy" id="996166"/>
    <lineage>
        <taxon>Archaea</taxon>
        <taxon>Methanobacteriati</taxon>
        <taxon>Methanobacteriota</taxon>
        <taxon>Stenosarchaea group</taxon>
        <taxon>Halobacteria</taxon>
        <taxon>Halobacteriales</taxon>
        <taxon>Halorubellaceae</taxon>
        <taxon>Haloarchaeobius</taxon>
    </lineage>
</organism>
<feature type="transmembrane region" description="Helical" evidence="1">
    <location>
        <begin position="99"/>
        <end position="118"/>
    </location>
</feature>
<sequence>MSAPETRIVTRIARLTTCFKWVVLGGLALALFTSPAIAQGPGAEFCESDMAETIRNAFSVIQFGGPLIGGFLALGATVSMPVIRRSDLKKELKEMRTQGVVWGIIVAPLATVIIQFIMNHVVAGGTSCAF</sequence>
<keyword evidence="3" id="KW-1185">Reference proteome</keyword>
<keyword evidence="1" id="KW-1133">Transmembrane helix</keyword>
<accession>A0A1H0BJQ5</accession>
<name>A0A1H0BJQ5_9EURY</name>
<protein>
    <submittedName>
        <fullName evidence="2">Uncharacterized protein</fullName>
    </submittedName>
</protein>
<reference evidence="2 3" key="1">
    <citation type="submission" date="2016-10" db="EMBL/GenBank/DDBJ databases">
        <authorList>
            <person name="de Groot N.N."/>
        </authorList>
    </citation>
    <scope>NUCLEOTIDE SEQUENCE [LARGE SCALE GENOMIC DNA]</scope>
    <source>
        <strain evidence="3">EB21,IBRC-M 10013,KCTC 4048</strain>
    </source>
</reference>
<keyword evidence="1" id="KW-0472">Membrane</keyword>
<dbReference type="EMBL" id="FNIA01000042">
    <property type="protein sequence ID" value="SDN45821.1"/>
    <property type="molecule type" value="Genomic_DNA"/>
</dbReference>
<dbReference type="Proteomes" id="UP000199370">
    <property type="component" value="Unassembled WGS sequence"/>
</dbReference>
<evidence type="ECO:0000256" key="1">
    <source>
        <dbReference type="SAM" id="Phobius"/>
    </source>
</evidence>
<proteinExistence type="predicted"/>
<dbReference type="AlphaFoldDB" id="A0A1H0BJQ5"/>
<evidence type="ECO:0000313" key="3">
    <source>
        <dbReference type="Proteomes" id="UP000199370"/>
    </source>
</evidence>